<evidence type="ECO:0000313" key="3">
    <source>
        <dbReference type="Proteomes" id="UP000244336"/>
    </source>
</evidence>
<sequence length="174" mass="18908">MVRRFALTAWAEEGGSGEGGLSRNRRGDSEREPTRGLFVKYPSKRGPFRNIRIAIRSRGLPAKFPGRRHGSRRGRGAAGSAAKHPVLAHAKFMGQAAVTGLTRRPQQPPPCPPQFGSGRRQQRKTPSPKLARLAPLAVAPRKPAAHSRCFTFSPSLILFIQSDFTVSRCVSCGG</sequence>
<keyword evidence="3" id="KW-1185">Reference proteome</keyword>
<gene>
    <name evidence="2" type="ORF">GQ55_2G012800</name>
</gene>
<dbReference type="AlphaFoldDB" id="A0A2T7EKF1"/>
<feature type="region of interest" description="Disordered" evidence="1">
    <location>
        <begin position="13"/>
        <end position="34"/>
    </location>
</feature>
<feature type="region of interest" description="Disordered" evidence="1">
    <location>
        <begin position="100"/>
        <end position="130"/>
    </location>
</feature>
<name>A0A2T7EKF1_9POAL</name>
<evidence type="ECO:0000256" key="1">
    <source>
        <dbReference type="SAM" id="MobiDB-lite"/>
    </source>
</evidence>
<protein>
    <submittedName>
        <fullName evidence="2">Uncharacterized protein</fullName>
    </submittedName>
</protein>
<proteinExistence type="predicted"/>
<evidence type="ECO:0000313" key="2">
    <source>
        <dbReference type="EMBL" id="PUZ68273.1"/>
    </source>
</evidence>
<dbReference type="Proteomes" id="UP000244336">
    <property type="component" value="Chromosome 2"/>
</dbReference>
<reference evidence="2 3" key="1">
    <citation type="submission" date="2018-04" db="EMBL/GenBank/DDBJ databases">
        <title>WGS assembly of Panicum hallii var. hallii HAL2.</title>
        <authorList>
            <person name="Lovell J."/>
            <person name="Jenkins J."/>
            <person name="Lowry D."/>
            <person name="Mamidi S."/>
            <person name="Sreedasyam A."/>
            <person name="Weng X."/>
            <person name="Barry K."/>
            <person name="Bonette J."/>
            <person name="Campitelli B."/>
            <person name="Daum C."/>
            <person name="Gordon S."/>
            <person name="Gould B."/>
            <person name="Lipzen A."/>
            <person name="MacQueen A."/>
            <person name="Palacio-Mejia J."/>
            <person name="Plott C."/>
            <person name="Shakirov E."/>
            <person name="Shu S."/>
            <person name="Yoshinaga Y."/>
            <person name="Zane M."/>
            <person name="Rokhsar D."/>
            <person name="Grimwood J."/>
            <person name="Schmutz J."/>
            <person name="Juenger T."/>
        </authorList>
    </citation>
    <scope>NUCLEOTIDE SEQUENCE [LARGE SCALE GENOMIC DNA]</scope>
    <source>
        <strain evidence="3">cv. HAL2</strain>
    </source>
</reference>
<feature type="compositionally biased region" description="Basic and acidic residues" evidence="1">
    <location>
        <begin position="25"/>
        <end position="34"/>
    </location>
</feature>
<feature type="region of interest" description="Disordered" evidence="1">
    <location>
        <begin position="61"/>
        <end position="83"/>
    </location>
</feature>
<accession>A0A2T7EKF1</accession>
<organism evidence="2 3">
    <name type="scientific">Panicum hallii var. hallii</name>
    <dbReference type="NCBI Taxonomy" id="1504633"/>
    <lineage>
        <taxon>Eukaryota</taxon>
        <taxon>Viridiplantae</taxon>
        <taxon>Streptophyta</taxon>
        <taxon>Embryophyta</taxon>
        <taxon>Tracheophyta</taxon>
        <taxon>Spermatophyta</taxon>
        <taxon>Magnoliopsida</taxon>
        <taxon>Liliopsida</taxon>
        <taxon>Poales</taxon>
        <taxon>Poaceae</taxon>
        <taxon>PACMAD clade</taxon>
        <taxon>Panicoideae</taxon>
        <taxon>Panicodae</taxon>
        <taxon>Paniceae</taxon>
        <taxon>Panicinae</taxon>
        <taxon>Panicum</taxon>
        <taxon>Panicum sect. Panicum</taxon>
    </lineage>
</organism>
<feature type="compositionally biased region" description="Basic residues" evidence="1">
    <location>
        <begin position="65"/>
        <end position="75"/>
    </location>
</feature>
<dbReference type="EMBL" id="CM009750">
    <property type="protein sequence ID" value="PUZ68273.1"/>
    <property type="molecule type" value="Genomic_DNA"/>
</dbReference>
<dbReference type="Gramene" id="PUZ68273">
    <property type="protein sequence ID" value="PUZ68273"/>
    <property type="gene ID" value="GQ55_2G012800"/>
</dbReference>